<reference evidence="2" key="1">
    <citation type="submission" date="2019-11" db="EMBL/GenBank/DDBJ databases">
        <title>Complete genome sequence of Corynebacterium kalinowskii 1959, a novel Corynebacterium species isolated from soil of a small paddock in Vilsendorf, Germany.</title>
        <authorList>
            <person name="Schaffert L."/>
            <person name="Ruwe M."/>
            <person name="Milse J."/>
            <person name="Hanuschka K."/>
            <person name="Ortseifen V."/>
            <person name="Droste J."/>
            <person name="Brandt D."/>
            <person name="Schlueter L."/>
            <person name="Kutter Y."/>
            <person name="Vinke S."/>
            <person name="Viehoefer P."/>
            <person name="Jacob L."/>
            <person name="Luebke N.-C."/>
            <person name="Schulte-Berndt E."/>
            <person name="Hain C."/>
            <person name="Linder M."/>
            <person name="Schmidt P."/>
            <person name="Wollenschlaeger L."/>
            <person name="Luttermann T."/>
            <person name="Thieme E."/>
            <person name="Hassa J."/>
            <person name="Haak M."/>
            <person name="Wittchen M."/>
            <person name="Mentz A."/>
            <person name="Persicke M."/>
            <person name="Busche T."/>
            <person name="Ruckert C."/>
        </authorList>
    </citation>
    <scope>NUCLEOTIDE SEQUENCE [LARGE SCALE GENOMIC DNA]</scope>
    <source>
        <strain evidence="2">1959</strain>
    </source>
</reference>
<organism evidence="1 2">
    <name type="scientific">Corynebacterium kalinowskii</name>
    <dbReference type="NCBI Taxonomy" id="2675216"/>
    <lineage>
        <taxon>Bacteria</taxon>
        <taxon>Bacillati</taxon>
        <taxon>Actinomycetota</taxon>
        <taxon>Actinomycetes</taxon>
        <taxon>Mycobacteriales</taxon>
        <taxon>Corynebacteriaceae</taxon>
        <taxon>Corynebacterium</taxon>
    </lineage>
</organism>
<evidence type="ECO:0000313" key="2">
    <source>
        <dbReference type="Proteomes" id="UP000427071"/>
    </source>
</evidence>
<dbReference type="AlphaFoldDB" id="A0A6B8VS27"/>
<dbReference type="EMBL" id="CP046452">
    <property type="protein sequence ID" value="QGU01556.1"/>
    <property type="molecule type" value="Genomic_DNA"/>
</dbReference>
<accession>A0A6B8VS27</accession>
<evidence type="ECO:0000313" key="1">
    <source>
        <dbReference type="EMBL" id="QGU01556.1"/>
    </source>
</evidence>
<dbReference type="KEGG" id="ckw:CKALI_03365"/>
<protein>
    <submittedName>
        <fullName evidence="1">Uncharacterized protein</fullName>
    </submittedName>
</protein>
<gene>
    <name evidence="1" type="ORF">CKALI_03365</name>
</gene>
<dbReference type="RefSeq" id="WP_156191949.1">
    <property type="nucleotide sequence ID" value="NZ_CP046452.1"/>
</dbReference>
<proteinExistence type="predicted"/>
<name>A0A6B8VS27_9CORY</name>
<dbReference type="Proteomes" id="UP000427071">
    <property type="component" value="Chromosome"/>
</dbReference>
<keyword evidence="2" id="KW-1185">Reference proteome</keyword>
<sequence length="163" mass="18451">MTTLSLIDCTDSADLDTVIHRELAVNFLPADWAQFIRKLPFSDNMLEFLMYVIFEFGFVSGSEISMAGFERCVLLGYSPEEAEALAGDHLRLHALREGMIAVAEELALIYRCNGRWLSTPFAQELWDLPHEEVRGRVATLLYALYVENDLLDQVEDNTGETLS</sequence>